<proteinExistence type="predicted"/>
<dbReference type="Proteomes" id="UP000000305">
    <property type="component" value="Unassembled WGS sequence"/>
</dbReference>
<feature type="compositionally biased region" description="Low complexity" evidence="1">
    <location>
        <begin position="118"/>
        <end position="150"/>
    </location>
</feature>
<gene>
    <name evidence="2" type="ORF">DAPPUDRAFT_123463</name>
</gene>
<evidence type="ECO:0000313" key="2">
    <source>
        <dbReference type="EMBL" id="EFX60641.1"/>
    </source>
</evidence>
<feature type="compositionally biased region" description="Basic and acidic residues" evidence="1">
    <location>
        <begin position="1"/>
        <end position="11"/>
    </location>
</feature>
<keyword evidence="3" id="KW-1185">Reference proteome</keyword>
<organism evidence="2 3">
    <name type="scientific">Daphnia pulex</name>
    <name type="common">Water flea</name>
    <dbReference type="NCBI Taxonomy" id="6669"/>
    <lineage>
        <taxon>Eukaryota</taxon>
        <taxon>Metazoa</taxon>
        <taxon>Ecdysozoa</taxon>
        <taxon>Arthropoda</taxon>
        <taxon>Crustacea</taxon>
        <taxon>Branchiopoda</taxon>
        <taxon>Diplostraca</taxon>
        <taxon>Cladocera</taxon>
        <taxon>Anomopoda</taxon>
        <taxon>Daphniidae</taxon>
        <taxon>Daphnia</taxon>
    </lineage>
</organism>
<dbReference type="HOGENOM" id="CLU_508638_0_0_1"/>
<feature type="compositionally biased region" description="Basic and acidic residues" evidence="1">
    <location>
        <begin position="162"/>
        <end position="182"/>
    </location>
</feature>
<feature type="region of interest" description="Disordered" evidence="1">
    <location>
        <begin position="97"/>
        <end position="235"/>
    </location>
</feature>
<feature type="non-terminal residue" evidence="2">
    <location>
        <position position="536"/>
    </location>
</feature>
<feature type="region of interest" description="Disordered" evidence="1">
    <location>
        <begin position="251"/>
        <end position="282"/>
    </location>
</feature>
<feature type="region of interest" description="Disordered" evidence="1">
    <location>
        <begin position="1"/>
        <end position="79"/>
    </location>
</feature>
<dbReference type="KEGG" id="dpx:DAPPUDRAFT_123463"/>
<reference evidence="2 3" key="1">
    <citation type="journal article" date="2011" name="Science">
        <title>The ecoresponsive genome of Daphnia pulex.</title>
        <authorList>
            <person name="Colbourne J.K."/>
            <person name="Pfrender M.E."/>
            <person name="Gilbert D."/>
            <person name="Thomas W.K."/>
            <person name="Tucker A."/>
            <person name="Oakley T.H."/>
            <person name="Tokishita S."/>
            <person name="Aerts A."/>
            <person name="Arnold G.J."/>
            <person name="Basu M.K."/>
            <person name="Bauer D.J."/>
            <person name="Caceres C.E."/>
            <person name="Carmel L."/>
            <person name="Casola C."/>
            <person name="Choi J.H."/>
            <person name="Detter J.C."/>
            <person name="Dong Q."/>
            <person name="Dusheyko S."/>
            <person name="Eads B.D."/>
            <person name="Frohlich T."/>
            <person name="Geiler-Samerotte K.A."/>
            <person name="Gerlach D."/>
            <person name="Hatcher P."/>
            <person name="Jogdeo S."/>
            <person name="Krijgsveld J."/>
            <person name="Kriventseva E.V."/>
            <person name="Kultz D."/>
            <person name="Laforsch C."/>
            <person name="Lindquist E."/>
            <person name="Lopez J."/>
            <person name="Manak J.R."/>
            <person name="Muller J."/>
            <person name="Pangilinan J."/>
            <person name="Patwardhan R.P."/>
            <person name="Pitluck S."/>
            <person name="Pritham E.J."/>
            <person name="Rechtsteiner A."/>
            <person name="Rho M."/>
            <person name="Rogozin I.B."/>
            <person name="Sakarya O."/>
            <person name="Salamov A."/>
            <person name="Schaack S."/>
            <person name="Shapiro H."/>
            <person name="Shiga Y."/>
            <person name="Skalitzky C."/>
            <person name="Smith Z."/>
            <person name="Souvorov A."/>
            <person name="Sung W."/>
            <person name="Tang Z."/>
            <person name="Tsuchiya D."/>
            <person name="Tu H."/>
            <person name="Vos H."/>
            <person name="Wang M."/>
            <person name="Wolf Y.I."/>
            <person name="Yamagata H."/>
            <person name="Yamada T."/>
            <person name="Ye Y."/>
            <person name="Shaw J.R."/>
            <person name="Andrews J."/>
            <person name="Crease T.J."/>
            <person name="Tang H."/>
            <person name="Lucas S.M."/>
            <person name="Robertson H.M."/>
            <person name="Bork P."/>
            <person name="Koonin E.V."/>
            <person name="Zdobnov E.M."/>
            <person name="Grigoriev I.V."/>
            <person name="Lynch M."/>
            <person name="Boore J.L."/>
        </authorList>
    </citation>
    <scope>NUCLEOTIDE SEQUENCE [LARGE SCALE GENOMIC DNA]</scope>
</reference>
<name>E9I5T9_DAPPU</name>
<sequence length="536" mass="59604">LVLKFEKKSEENTSSDSDNSEGEEEHEEKQSQSQSSKTENSLSEGKKSSSQYEEEEEEEEEEEGDESAPIYQDYMPEIEEKELERAVEKLLEKVLAKRAASSEIAINSEEEEKKSAKKSSSLASSSSSFAASAASESSKIYSPAEKSSSPAKKRKAILDNAETDKPAKKSKKENSVESEKKKPVAGYTKAQLKTLHSLGKAVDEAGKKGKGGGQKRKRDPKEPEETSMSKMKKIDGNLVKVNKPDAEDTVHLPGFNLAGRPESLKNKDGGVKRNEIKTSGPYHTGNVNTESYWHFVIRSNKNEWIRFNPDSISVLVYGTHDNPTHEAASPEPRKKSAKWALQAGLGNPYMYIDPSVMGTGFVYRCDVSINNVPVPTNSAIGGLLLHYVRCARVFNHQAKDFFSTNKDVNIVPAAADGALTRASLTAPMKKAVSAFDYFDPLTNKGTRIPIYLDGQFPFDRRNATLESIDKQKEQNLFFPPDTTVEIKLHLYRGKQEAIFHHQLTLPDYFSTEKEVVDAPNADILLTFQDVTLEYES</sequence>
<evidence type="ECO:0000313" key="3">
    <source>
        <dbReference type="Proteomes" id="UP000000305"/>
    </source>
</evidence>
<feature type="non-terminal residue" evidence="2">
    <location>
        <position position="1"/>
    </location>
</feature>
<dbReference type="InParanoid" id="E9I5T9"/>
<accession>E9I5T9</accession>
<dbReference type="EMBL" id="GL735874">
    <property type="protein sequence ID" value="EFX60641.1"/>
    <property type="molecule type" value="Genomic_DNA"/>
</dbReference>
<evidence type="ECO:0000256" key="1">
    <source>
        <dbReference type="SAM" id="MobiDB-lite"/>
    </source>
</evidence>
<protein>
    <submittedName>
        <fullName evidence="2">Uncharacterized protein</fullName>
    </submittedName>
</protein>
<dbReference type="AlphaFoldDB" id="E9I5T9"/>
<feature type="compositionally biased region" description="Low complexity" evidence="1">
    <location>
        <begin position="31"/>
        <end position="43"/>
    </location>
</feature>
<feature type="compositionally biased region" description="Acidic residues" evidence="1">
    <location>
        <begin position="52"/>
        <end position="66"/>
    </location>
</feature>
<feature type="compositionally biased region" description="Basic residues" evidence="1">
    <location>
        <begin position="208"/>
        <end position="218"/>
    </location>
</feature>
<feature type="compositionally biased region" description="Basic and acidic residues" evidence="1">
    <location>
        <begin position="262"/>
        <end position="276"/>
    </location>
</feature>